<name>A0A7J0DBK4_9ERIC</name>
<keyword evidence="2" id="KW-1185">Reference proteome</keyword>
<accession>A0A7J0DBK4</accession>
<organism evidence="1 2">
    <name type="scientific">Actinidia rufa</name>
    <dbReference type="NCBI Taxonomy" id="165716"/>
    <lineage>
        <taxon>Eukaryota</taxon>
        <taxon>Viridiplantae</taxon>
        <taxon>Streptophyta</taxon>
        <taxon>Embryophyta</taxon>
        <taxon>Tracheophyta</taxon>
        <taxon>Spermatophyta</taxon>
        <taxon>Magnoliopsida</taxon>
        <taxon>eudicotyledons</taxon>
        <taxon>Gunneridae</taxon>
        <taxon>Pentapetalae</taxon>
        <taxon>asterids</taxon>
        <taxon>Ericales</taxon>
        <taxon>Actinidiaceae</taxon>
        <taxon>Actinidia</taxon>
    </lineage>
</organism>
<evidence type="ECO:0000313" key="2">
    <source>
        <dbReference type="Proteomes" id="UP000585474"/>
    </source>
</evidence>
<proteinExistence type="predicted"/>
<protein>
    <submittedName>
        <fullName evidence="1">Uncharacterized protein</fullName>
    </submittedName>
</protein>
<evidence type="ECO:0000313" key="1">
    <source>
        <dbReference type="EMBL" id="GFS31313.1"/>
    </source>
</evidence>
<dbReference type="Proteomes" id="UP000585474">
    <property type="component" value="Unassembled WGS sequence"/>
</dbReference>
<dbReference type="EMBL" id="BJWL01000142">
    <property type="protein sequence ID" value="GFS31313.1"/>
    <property type="molecule type" value="Genomic_DNA"/>
</dbReference>
<sequence length="193" mass="21318">MIGILSKRKSSLLFRDRGLEFAVAKPNLCYGKFGTSRHLIGWSGEVIGLLEQVAQLEPSRFGVWLVFAIGRALLSNGLLALGLDSKLGRQFESRGDSGSHHLVSERRLSLLNQGIHGYWSACSGVDGVDTGVQVLDLFEWNRWMIGILSKRKSSLLFRDRGLEFAVAKPNLCYGKFGTSRHLIGWSGEVIGLL</sequence>
<reference evidence="2" key="1">
    <citation type="submission" date="2019-07" db="EMBL/GenBank/DDBJ databases">
        <title>De Novo Assembly of kiwifruit Actinidia rufa.</title>
        <authorList>
            <person name="Sugita-Konishi S."/>
            <person name="Sato K."/>
            <person name="Mori E."/>
            <person name="Abe Y."/>
            <person name="Kisaki G."/>
            <person name="Hamano K."/>
            <person name="Suezawa K."/>
            <person name="Otani M."/>
            <person name="Fukuda T."/>
            <person name="Manabe T."/>
            <person name="Gomi K."/>
            <person name="Tabuchi M."/>
            <person name="Akimitsu K."/>
            <person name="Kataoka I."/>
        </authorList>
    </citation>
    <scope>NUCLEOTIDE SEQUENCE [LARGE SCALE GENOMIC DNA]</scope>
    <source>
        <strain evidence="2">cv. Fuchu</strain>
    </source>
</reference>
<comment type="caution">
    <text evidence="1">The sequence shown here is derived from an EMBL/GenBank/DDBJ whole genome shotgun (WGS) entry which is preliminary data.</text>
</comment>
<dbReference type="AlphaFoldDB" id="A0A7J0DBK4"/>
<gene>
    <name evidence="1" type="ORF">Acr_00g0016770</name>
</gene>